<keyword evidence="3" id="KW-0808">Transferase</keyword>
<dbReference type="PROSITE" id="PS51977">
    <property type="entry name" value="WGR"/>
    <property type="match status" value="1"/>
</dbReference>
<dbReference type="InterPro" id="IPR008893">
    <property type="entry name" value="WGR_domain"/>
</dbReference>
<evidence type="ECO:0000256" key="4">
    <source>
        <dbReference type="ARBA" id="ARBA00022695"/>
    </source>
</evidence>
<dbReference type="SUPFAM" id="SSF142921">
    <property type="entry name" value="WGR domain-like"/>
    <property type="match status" value="1"/>
</dbReference>
<dbReference type="Pfam" id="PF05406">
    <property type="entry name" value="WGR"/>
    <property type="match status" value="1"/>
</dbReference>
<comment type="subcellular location">
    <subcellularLocation>
        <location evidence="1">Nucleus</location>
    </subcellularLocation>
</comment>
<evidence type="ECO:0000256" key="5">
    <source>
        <dbReference type="ARBA" id="ARBA00023027"/>
    </source>
</evidence>
<dbReference type="Gene3D" id="2.20.140.10">
    <property type="entry name" value="WGR domain"/>
    <property type="match status" value="1"/>
</dbReference>
<dbReference type="OrthoDB" id="2017365at2759"/>
<gene>
    <name evidence="10" type="ORF">CAMP_LOCUS5835</name>
</gene>
<evidence type="ECO:0000256" key="3">
    <source>
        <dbReference type="ARBA" id="ARBA00022679"/>
    </source>
</evidence>
<dbReference type="SMART" id="SM00773">
    <property type="entry name" value="WGR"/>
    <property type="match status" value="1"/>
</dbReference>
<dbReference type="PANTHER" id="PTHR10459">
    <property type="entry name" value="DNA LIGASE"/>
    <property type="match status" value="1"/>
</dbReference>
<dbReference type="InterPro" id="IPR050800">
    <property type="entry name" value="ARTD/PARP"/>
</dbReference>
<name>A0A9P1MY67_9PELO</name>
<dbReference type="GO" id="GO:0005730">
    <property type="term" value="C:nucleolus"/>
    <property type="evidence" value="ECO:0007669"/>
    <property type="project" value="TreeGrafter"/>
</dbReference>
<feature type="domain" description="WGR" evidence="9">
    <location>
        <begin position="1"/>
        <end position="95"/>
    </location>
</feature>
<reference evidence="10" key="1">
    <citation type="submission" date="2022-11" db="EMBL/GenBank/DDBJ databases">
        <authorList>
            <person name="Kikuchi T."/>
        </authorList>
    </citation>
    <scope>NUCLEOTIDE SEQUENCE</scope>
    <source>
        <strain evidence="10">PS1010</strain>
    </source>
</reference>
<dbReference type="GO" id="GO:0006302">
    <property type="term" value="P:double-strand break repair"/>
    <property type="evidence" value="ECO:0007669"/>
    <property type="project" value="TreeGrafter"/>
</dbReference>
<evidence type="ECO:0000256" key="8">
    <source>
        <dbReference type="SAM" id="MobiDB-lite"/>
    </source>
</evidence>
<dbReference type="GO" id="GO:1990404">
    <property type="term" value="F:NAD+-protein mono-ADP-ribosyltransferase activity"/>
    <property type="evidence" value="ECO:0007669"/>
    <property type="project" value="TreeGrafter"/>
</dbReference>
<proteinExistence type="inferred from homology"/>
<feature type="region of interest" description="Disordered" evidence="8">
    <location>
        <begin position="104"/>
        <end position="146"/>
    </location>
</feature>
<evidence type="ECO:0000313" key="10">
    <source>
        <dbReference type="EMBL" id="CAI5443198.1"/>
    </source>
</evidence>
<evidence type="ECO:0000313" key="11">
    <source>
        <dbReference type="Proteomes" id="UP001152747"/>
    </source>
</evidence>
<evidence type="ECO:0000256" key="2">
    <source>
        <dbReference type="ARBA" id="ARBA00022676"/>
    </source>
</evidence>
<keyword evidence="5" id="KW-0520">NAD</keyword>
<dbReference type="GO" id="GO:0016779">
    <property type="term" value="F:nucleotidyltransferase activity"/>
    <property type="evidence" value="ECO:0007669"/>
    <property type="project" value="UniProtKB-KW"/>
</dbReference>
<evidence type="ECO:0000256" key="7">
    <source>
        <dbReference type="ARBA" id="ARBA00024347"/>
    </source>
</evidence>
<organism evidence="10 11">
    <name type="scientific">Caenorhabditis angaria</name>
    <dbReference type="NCBI Taxonomy" id="860376"/>
    <lineage>
        <taxon>Eukaryota</taxon>
        <taxon>Metazoa</taxon>
        <taxon>Ecdysozoa</taxon>
        <taxon>Nematoda</taxon>
        <taxon>Chromadorea</taxon>
        <taxon>Rhabditida</taxon>
        <taxon>Rhabditina</taxon>
        <taxon>Rhabditomorpha</taxon>
        <taxon>Rhabditoidea</taxon>
        <taxon>Rhabditidae</taxon>
        <taxon>Peloderinae</taxon>
        <taxon>Caenorhabditis</taxon>
    </lineage>
</organism>
<evidence type="ECO:0000259" key="9">
    <source>
        <dbReference type="PROSITE" id="PS51977"/>
    </source>
</evidence>
<keyword evidence="6" id="KW-0539">Nucleus</keyword>
<dbReference type="InterPro" id="IPR036930">
    <property type="entry name" value="WGR_dom_sf"/>
</dbReference>
<dbReference type="GO" id="GO:0070212">
    <property type="term" value="P:protein poly-ADP-ribosylation"/>
    <property type="evidence" value="ECO:0007669"/>
    <property type="project" value="TreeGrafter"/>
</dbReference>
<dbReference type="GO" id="GO:0003950">
    <property type="term" value="F:NAD+ poly-ADP-ribosyltransferase activity"/>
    <property type="evidence" value="ECO:0007669"/>
    <property type="project" value="TreeGrafter"/>
</dbReference>
<evidence type="ECO:0000256" key="1">
    <source>
        <dbReference type="ARBA" id="ARBA00004123"/>
    </source>
</evidence>
<accession>A0A9P1MY67</accession>
<dbReference type="EMBL" id="CANHGI010000002">
    <property type="protein sequence ID" value="CAI5443198.1"/>
    <property type="molecule type" value="Genomic_DNA"/>
</dbReference>
<keyword evidence="11" id="KW-1185">Reference proteome</keyword>
<comment type="similarity">
    <text evidence="7">Belongs to the ARTD/PARP family.</text>
</comment>
<evidence type="ECO:0000256" key="6">
    <source>
        <dbReference type="ARBA" id="ARBA00023242"/>
    </source>
</evidence>
<dbReference type="FunFam" id="2.20.140.10:FF:000001">
    <property type="entry name" value="Poly [ADP-ribose] polymerase"/>
    <property type="match status" value="1"/>
</dbReference>
<comment type="caution">
    <text evidence="10">The sequence shown here is derived from an EMBL/GenBank/DDBJ whole genome shotgun (WGS) entry which is preliminary data.</text>
</comment>
<dbReference type="Proteomes" id="UP001152747">
    <property type="component" value="Unassembled WGS sequence"/>
</dbReference>
<dbReference type="PANTHER" id="PTHR10459:SF113">
    <property type="entry name" value="POLY [ADP-RIBOSE] POLYMERASE 2"/>
    <property type="match status" value="1"/>
</dbReference>
<protein>
    <recommendedName>
        <fullName evidence="9">WGR domain-containing protein</fullName>
    </recommendedName>
</protein>
<keyword evidence="2" id="KW-0328">Glycosyltransferase</keyword>
<dbReference type="AlphaFoldDB" id="A0A9P1MY67"/>
<sequence>MSILVDENGRPYKVHLCKTDIGANSNKFYDMELIQETPKSFSVKLINGRIGYKGCTNFKSFANSEKAREFFEKKFHEKTHLDWTERDDEPMPGKYVVVELKKEAEAEAEAETPQPKRAGKRRKAEIVVKKEEPEEEEEEDSGTKKIEENVREFLKKICDEDVHLGMLKHLKFNEEFGKPMGECF</sequence>
<keyword evidence="4" id="KW-0548">Nucleotidyltransferase</keyword>